<evidence type="ECO:0000259" key="4">
    <source>
        <dbReference type="PROSITE" id="PS50956"/>
    </source>
</evidence>
<dbReference type="InterPro" id="IPR019887">
    <property type="entry name" value="Tscrpt_reg_AsnC/Lrp_C"/>
</dbReference>
<dbReference type="SMART" id="SM00344">
    <property type="entry name" value="HTH_ASNC"/>
    <property type="match status" value="1"/>
</dbReference>
<dbReference type="GO" id="GO:0043565">
    <property type="term" value="F:sequence-specific DNA binding"/>
    <property type="evidence" value="ECO:0007669"/>
    <property type="project" value="InterPro"/>
</dbReference>
<dbReference type="Gene3D" id="1.10.10.10">
    <property type="entry name" value="Winged helix-like DNA-binding domain superfamily/Winged helix DNA-binding domain"/>
    <property type="match status" value="1"/>
</dbReference>
<comment type="caution">
    <text evidence="5">The sequence shown here is derived from an EMBL/GenBank/DDBJ whole genome shotgun (WGS) entry which is preliminary data.</text>
</comment>
<keyword evidence="3" id="KW-0804">Transcription</keyword>
<name>A0A0R1LZ56_9LACO</name>
<organism evidence="5 6">
    <name type="scientific">Liquorilactobacillus capillatus DSM 19910</name>
    <dbReference type="NCBI Taxonomy" id="1423731"/>
    <lineage>
        <taxon>Bacteria</taxon>
        <taxon>Bacillati</taxon>
        <taxon>Bacillota</taxon>
        <taxon>Bacilli</taxon>
        <taxon>Lactobacillales</taxon>
        <taxon>Lactobacillaceae</taxon>
        <taxon>Liquorilactobacillus</taxon>
    </lineage>
</organism>
<accession>A0A0R1LZ56</accession>
<reference evidence="5 6" key="1">
    <citation type="journal article" date="2015" name="Genome Announc.">
        <title>Expanding the biotechnology potential of lactobacilli through comparative genomics of 213 strains and associated genera.</title>
        <authorList>
            <person name="Sun Z."/>
            <person name="Harris H.M."/>
            <person name="McCann A."/>
            <person name="Guo C."/>
            <person name="Argimon S."/>
            <person name="Zhang W."/>
            <person name="Yang X."/>
            <person name="Jeffery I.B."/>
            <person name="Cooney J.C."/>
            <person name="Kagawa T.F."/>
            <person name="Liu W."/>
            <person name="Song Y."/>
            <person name="Salvetti E."/>
            <person name="Wrobel A."/>
            <person name="Rasinkangas P."/>
            <person name="Parkhill J."/>
            <person name="Rea M.C."/>
            <person name="O'Sullivan O."/>
            <person name="Ritari J."/>
            <person name="Douillard F.P."/>
            <person name="Paul Ross R."/>
            <person name="Yang R."/>
            <person name="Briner A.E."/>
            <person name="Felis G.E."/>
            <person name="de Vos W.M."/>
            <person name="Barrangou R."/>
            <person name="Klaenhammer T.R."/>
            <person name="Caufield P.W."/>
            <person name="Cui Y."/>
            <person name="Zhang H."/>
            <person name="O'Toole P.W."/>
        </authorList>
    </citation>
    <scope>NUCLEOTIDE SEQUENCE [LARGE SCALE GENOMIC DNA]</scope>
    <source>
        <strain evidence="5 6">DSM 19910</strain>
    </source>
</reference>
<evidence type="ECO:0000313" key="6">
    <source>
        <dbReference type="Proteomes" id="UP000051621"/>
    </source>
</evidence>
<dbReference type="InterPro" id="IPR000485">
    <property type="entry name" value="AsnC-type_HTH_dom"/>
</dbReference>
<dbReference type="PROSITE" id="PS50956">
    <property type="entry name" value="HTH_ASNC_2"/>
    <property type="match status" value="1"/>
</dbReference>
<dbReference type="STRING" id="1423731.FC81_GL001769"/>
<dbReference type="InterPro" id="IPR036388">
    <property type="entry name" value="WH-like_DNA-bd_sf"/>
</dbReference>
<dbReference type="EMBL" id="AZEF01000032">
    <property type="protein sequence ID" value="KRL00934.1"/>
    <property type="molecule type" value="Genomic_DNA"/>
</dbReference>
<keyword evidence="6" id="KW-1185">Reference proteome</keyword>
<dbReference type="AlphaFoldDB" id="A0A0R1LZ56"/>
<dbReference type="InterPro" id="IPR019888">
    <property type="entry name" value="Tscrpt_reg_AsnC-like"/>
</dbReference>
<dbReference type="GO" id="GO:0005829">
    <property type="term" value="C:cytosol"/>
    <property type="evidence" value="ECO:0007669"/>
    <property type="project" value="TreeGrafter"/>
</dbReference>
<dbReference type="Gene3D" id="3.30.70.920">
    <property type="match status" value="1"/>
</dbReference>
<gene>
    <name evidence="5" type="ORF">FC81_GL001769</name>
</gene>
<dbReference type="PANTHER" id="PTHR30154">
    <property type="entry name" value="LEUCINE-RESPONSIVE REGULATORY PROTEIN"/>
    <property type="match status" value="1"/>
</dbReference>
<dbReference type="Proteomes" id="UP000051621">
    <property type="component" value="Unassembled WGS sequence"/>
</dbReference>
<proteinExistence type="predicted"/>
<dbReference type="SUPFAM" id="SSF54909">
    <property type="entry name" value="Dimeric alpha+beta barrel"/>
    <property type="match status" value="1"/>
</dbReference>
<evidence type="ECO:0000313" key="5">
    <source>
        <dbReference type="EMBL" id="KRL00934.1"/>
    </source>
</evidence>
<keyword evidence="2" id="KW-0238">DNA-binding</keyword>
<dbReference type="InterPro" id="IPR036390">
    <property type="entry name" value="WH_DNA-bd_sf"/>
</dbReference>
<dbReference type="PRINTS" id="PR00033">
    <property type="entry name" value="HTHASNC"/>
</dbReference>
<dbReference type="GO" id="GO:0043200">
    <property type="term" value="P:response to amino acid"/>
    <property type="evidence" value="ECO:0007669"/>
    <property type="project" value="TreeGrafter"/>
</dbReference>
<evidence type="ECO:0000256" key="3">
    <source>
        <dbReference type="ARBA" id="ARBA00023163"/>
    </source>
</evidence>
<dbReference type="Pfam" id="PF01037">
    <property type="entry name" value="AsnC_trans_reg"/>
    <property type="match status" value="1"/>
</dbReference>
<feature type="domain" description="HTH asnC-type" evidence="4">
    <location>
        <begin position="7"/>
        <end position="68"/>
    </location>
</feature>
<dbReference type="Pfam" id="PF13412">
    <property type="entry name" value="HTH_24"/>
    <property type="match status" value="1"/>
</dbReference>
<dbReference type="PATRIC" id="fig|1423731.3.peg.1812"/>
<protein>
    <recommendedName>
        <fullName evidence="4">HTH asnC-type domain-containing protein</fullName>
    </recommendedName>
</protein>
<sequence>MKGIILMDTIDKQILKILAQNSKLTNKQIGELVHMTGQAVGNRIINLQEQGIIQKFSIKLNYSHTQFIRIFMDSNKYTEFERCVNSFEEVSALYKVSGQACYMILSHFTETKLARFIEQISRWGRYSVETVIADKTTHI</sequence>
<evidence type="ECO:0000256" key="1">
    <source>
        <dbReference type="ARBA" id="ARBA00023015"/>
    </source>
</evidence>
<dbReference type="OrthoDB" id="34294at2"/>
<dbReference type="InterPro" id="IPR011008">
    <property type="entry name" value="Dimeric_a/b-barrel"/>
</dbReference>
<evidence type="ECO:0000256" key="2">
    <source>
        <dbReference type="ARBA" id="ARBA00023125"/>
    </source>
</evidence>
<dbReference type="SUPFAM" id="SSF46785">
    <property type="entry name" value="Winged helix' DNA-binding domain"/>
    <property type="match status" value="1"/>
</dbReference>
<keyword evidence="1" id="KW-0805">Transcription regulation</keyword>
<dbReference type="PANTHER" id="PTHR30154:SF55">
    <property type="entry name" value="HTH-TYPE TRANSCRIPTIONAL REGULATOR LRPB"/>
    <property type="match status" value="1"/>
</dbReference>